<protein>
    <submittedName>
        <fullName evidence="2">Uncharacterized protein</fullName>
    </submittedName>
</protein>
<reference evidence="2" key="1">
    <citation type="submission" date="2021-01" db="UniProtKB">
        <authorList>
            <consortium name="EnsemblMetazoa"/>
        </authorList>
    </citation>
    <scope>IDENTIFICATION</scope>
</reference>
<dbReference type="PANTHER" id="PTHR38567">
    <property type="entry name" value="DUF4291 DOMAIN-CONTAINING PROTEIN"/>
    <property type="match status" value="1"/>
</dbReference>
<evidence type="ECO:0000313" key="3">
    <source>
        <dbReference type="Proteomes" id="UP000594262"/>
    </source>
</evidence>
<dbReference type="Proteomes" id="UP000594262">
    <property type="component" value="Unplaced"/>
</dbReference>
<evidence type="ECO:0000313" key="2">
    <source>
        <dbReference type="EnsemblMetazoa" id="CLYHEMP002836.1"/>
    </source>
</evidence>
<dbReference type="PANTHER" id="PTHR38567:SF1">
    <property type="entry name" value="DUF4291 DOMAIN-CONTAINING PROTEIN"/>
    <property type="match status" value="1"/>
</dbReference>
<dbReference type="AlphaFoldDB" id="A0A7M5UMH2"/>
<dbReference type="EnsemblMetazoa" id="CLYHEMT002836.1">
    <property type="protein sequence ID" value="CLYHEMP002836.1"/>
    <property type="gene ID" value="CLYHEMG002836"/>
</dbReference>
<proteinExistence type="predicted"/>
<feature type="region of interest" description="Disordered" evidence="1">
    <location>
        <begin position="143"/>
        <end position="172"/>
    </location>
</feature>
<dbReference type="InterPro" id="IPR025633">
    <property type="entry name" value="DUF4291"/>
</dbReference>
<accession>A0A7M5UMH2</accession>
<evidence type="ECO:0000256" key="1">
    <source>
        <dbReference type="SAM" id="MobiDB-lite"/>
    </source>
</evidence>
<dbReference type="Pfam" id="PF14124">
    <property type="entry name" value="DUF4291"/>
    <property type="match status" value="1"/>
</dbReference>
<organism evidence="2 3">
    <name type="scientific">Clytia hemisphaerica</name>
    <dbReference type="NCBI Taxonomy" id="252671"/>
    <lineage>
        <taxon>Eukaryota</taxon>
        <taxon>Metazoa</taxon>
        <taxon>Cnidaria</taxon>
        <taxon>Hydrozoa</taxon>
        <taxon>Hydroidolina</taxon>
        <taxon>Leptothecata</taxon>
        <taxon>Obeliida</taxon>
        <taxon>Clytiidae</taxon>
        <taxon>Clytia</taxon>
    </lineage>
</organism>
<sequence length="298" mass="33900">VETLVSSLRHNERTKVKNNRLLVYNFVKDTMMTEPTYVPSTDILELAKNHQIQFINACWDDEGIYFYQAFNNKIADYAIENQKVGGPNWGATRMTWIKPSFGWMLYRCGYGKKHGQNRVLKIKLSHETFSKLLAQCSLTVHSKDPGAKSKTKEKHNKSKDDDRDSSIPQVACKGRVQWDPERDLFSSEGKCPRKMLNTRAIQIGLFGGLSQYYCENIISIEDVSELAADVGIAHSQKSDQKVTEKMDQLKERLSIERPYWPALNTETVLKSLGLIPGEHAELLSRIGKGAVKIIPNKH</sequence>
<name>A0A7M5UMH2_9CNID</name>
<keyword evidence="3" id="KW-1185">Reference proteome</keyword>
<dbReference type="OrthoDB" id="413653at2759"/>